<evidence type="ECO:0000256" key="2">
    <source>
        <dbReference type="ARBA" id="ARBA00009533"/>
    </source>
</evidence>
<comment type="cofactor">
    <cofactor evidence="1 6 7">
        <name>pyridoxal 5'-phosphate</name>
        <dbReference type="ChEBI" id="CHEBI:597326"/>
    </cofactor>
</comment>
<dbReference type="GO" id="GO:0019752">
    <property type="term" value="P:carboxylic acid metabolic process"/>
    <property type="evidence" value="ECO:0007669"/>
    <property type="project" value="InterPro"/>
</dbReference>
<feature type="modified residue" description="N6-(pyridoxal phosphate)lysine" evidence="6">
    <location>
        <position position="293"/>
    </location>
</feature>
<dbReference type="Gene3D" id="3.90.1150.10">
    <property type="entry name" value="Aspartate Aminotransferase, domain 1"/>
    <property type="match status" value="1"/>
</dbReference>
<evidence type="ECO:0000256" key="1">
    <source>
        <dbReference type="ARBA" id="ARBA00001933"/>
    </source>
</evidence>
<dbReference type="PANTHER" id="PTHR11999:SF70">
    <property type="entry name" value="MIP05841P"/>
    <property type="match status" value="1"/>
</dbReference>
<dbReference type="EMBL" id="VOOR01000016">
    <property type="protein sequence ID" value="TXB63398.1"/>
    <property type="molecule type" value="Genomic_DNA"/>
</dbReference>
<dbReference type="PRINTS" id="PR00800">
    <property type="entry name" value="YHDCRBOXLASE"/>
</dbReference>
<dbReference type="Gene3D" id="3.40.640.10">
    <property type="entry name" value="Type I PLP-dependent aspartate aminotransferase-like (Major domain)"/>
    <property type="match status" value="1"/>
</dbReference>
<keyword evidence="8" id="KW-0808">Transferase</keyword>
<dbReference type="GO" id="GO:0008483">
    <property type="term" value="F:transaminase activity"/>
    <property type="evidence" value="ECO:0007669"/>
    <property type="project" value="UniProtKB-KW"/>
</dbReference>
<dbReference type="Gene3D" id="1.20.1340.10">
    <property type="entry name" value="dopa decarboxylase, N-terminal domain"/>
    <property type="match status" value="1"/>
</dbReference>
<dbReference type="InterPro" id="IPR002129">
    <property type="entry name" value="PyrdxlP-dep_de-COase"/>
</dbReference>
<name>A0A5C6RM09_9BACT</name>
<comment type="caution">
    <text evidence="8">The sequence shown here is derived from an EMBL/GenBank/DDBJ whole genome shotgun (WGS) entry which is preliminary data.</text>
</comment>
<proteinExistence type="inferred from homology"/>
<comment type="similarity">
    <text evidence="2 7">Belongs to the group II decarboxylase family.</text>
</comment>
<dbReference type="InterPro" id="IPR015424">
    <property type="entry name" value="PyrdxlP-dep_Trfase"/>
</dbReference>
<dbReference type="PROSITE" id="PS00392">
    <property type="entry name" value="DDC_GAD_HDC_YDC"/>
    <property type="match status" value="1"/>
</dbReference>
<dbReference type="InterPro" id="IPR010977">
    <property type="entry name" value="Aromatic_deC"/>
</dbReference>
<evidence type="ECO:0000256" key="6">
    <source>
        <dbReference type="PIRSR" id="PIRSR602129-50"/>
    </source>
</evidence>
<dbReference type="OrthoDB" id="9803665at2"/>
<evidence type="ECO:0000313" key="9">
    <source>
        <dbReference type="Proteomes" id="UP000321580"/>
    </source>
</evidence>
<dbReference type="Pfam" id="PF00282">
    <property type="entry name" value="Pyridoxal_deC"/>
    <property type="match status" value="1"/>
</dbReference>
<gene>
    <name evidence="8" type="ORF">FRY97_09510</name>
</gene>
<keyword evidence="5 7" id="KW-0456">Lyase</keyword>
<dbReference type="RefSeq" id="WP_147167220.1">
    <property type="nucleotide sequence ID" value="NZ_VOOR01000016.1"/>
</dbReference>
<dbReference type="GO" id="GO:0006520">
    <property type="term" value="P:amino acid metabolic process"/>
    <property type="evidence" value="ECO:0007669"/>
    <property type="project" value="InterPro"/>
</dbReference>
<organism evidence="8 9">
    <name type="scientific">Phaeodactylibacter luteus</name>
    <dbReference type="NCBI Taxonomy" id="1564516"/>
    <lineage>
        <taxon>Bacteria</taxon>
        <taxon>Pseudomonadati</taxon>
        <taxon>Bacteroidota</taxon>
        <taxon>Saprospiria</taxon>
        <taxon>Saprospirales</taxon>
        <taxon>Haliscomenobacteraceae</taxon>
        <taxon>Phaeodactylibacter</taxon>
    </lineage>
</organism>
<dbReference type="AlphaFoldDB" id="A0A5C6RM09"/>
<accession>A0A5C6RM09</accession>
<dbReference type="Proteomes" id="UP000321580">
    <property type="component" value="Unassembled WGS sequence"/>
</dbReference>
<dbReference type="GO" id="GO:0005737">
    <property type="term" value="C:cytoplasm"/>
    <property type="evidence" value="ECO:0007669"/>
    <property type="project" value="TreeGrafter"/>
</dbReference>
<evidence type="ECO:0000256" key="4">
    <source>
        <dbReference type="ARBA" id="ARBA00022898"/>
    </source>
</evidence>
<dbReference type="PANTHER" id="PTHR11999">
    <property type="entry name" value="GROUP II PYRIDOXAL-5-PHOSPHATE DECARBOXYLASE"/>
    <property type="match status" value="1"/>
</dbReference>
<dbReference type="InterPro" id="IPR021115">
    <property type="entry name" value="Pyridoxal-P_BS"/>
</dbReference>
<keyword evidence="8" id="KW-0032">Aminotransferase</keyword>
<keyword evidence="9" id="KW-1185">Reference proteome</keyword>
<evidence type="ECO:0000256" key="7">
    <source>
        <dbReference type="RuleBase" id="RU000382"/>
    </source>
</evidence>
<evidence type="ECO:0000256" key="3">
    <source>
        <dbReference type="ARBA" id="ARBA00022793"/>
    </source>
</evidence>
<protein>
    <submittedName>
        <fullName evidence="8">Aminotransferase class I/II-fold pyridoxal phosphate-dependent enzyme</fullName>
    </submittedName>
</protein>
<sequence>MLDRKDFSLYASAITKWIADYFQQLEQLPVKSAVKPGEIYQQIPAHIPAEGEPIPDMLKDLSDIILPGITHWQHPNFHAYFPANSSVESVYAEMLTAALGVQGMIWETSPAAAELEERMMEWLRDAMGLPSNWEGVIQDTASSATLVALLTAREKATDFQSNETGTPGHLRVYCSTQTHSSIEKGVKIAGIGRRNLIKIPVDEQLAMQAEALEAQIRADLQAGLQPCCVVSAIGTTGTLAVDPIKEISRICQEYDIWHHVDAAYAGSALLLPEYQWMGEGIAQADSFVFNPHKWLFTNFDCTAYYVKDPGILVRTLDILPEYLRTATRGQVNDYRDWGIPLGRRFRALKLWFVMRSYGLNGMQEKLRHHIQLNRAFAEGVEQHADFELLMPPFLNATCFRYAPQGLPPQYLDELNESLLQRVNSSGEAYLTHTKIGNTYTLRMVIGQTYVEERHVKKTWALLQGLAEQCKKGAHT</sequence>
<dbReference type="GO" id="GO:0016831">
    <property type="term" value="F:carboxy-lyase activity"/>
    <property type="evidence" value="ECO:0007669"/>
    <property type="project" value="UniProtKB-KW"/>
</dbReference>
<keyword evidence="4 6" id="KW-0663">Pyridoxal phosphate</keyword>
<dbReference type="InterPro" id="IPR015421">
    <property type="entry name" value="PyrdxlP-dep_Trfase_major"/>
</dbReference>
<reference evidence="8 9" key="1">
    <citation type="submission" date="2019-08" db="EMBL/GenBank/DDBJ databases">
        <title>Genome of Phaeodactylibacter luteus.</title>
        <authorList>
            <person name="Bowman J.P."/>
        </authorList>
    </citation>
    <scope>NUCLEOTIDE SEQUENCE [LARGE SCALE GENOMIC DNA]</scope>
    <source>
        <strain evidence="8 9">KCTC 42180</strain>
    </source>
</reference>
<evidence type="ECO:0000313" key="8">
    <source>
        <dbReference type="EMBL" id="TXB63398.1"/>
    </source>
</evidence>
<keyword evidence="3" id="KW-0210">Decarboxylase</keyword>
<evidence type="ECO:0000256" key="5">
    <source>
        <dbReference type="ARBA" id="ARBA00023239"/>
    </source>
</evidence>
<dbReference type="GO" id="GO:0030170">
    <property type="term" value="F:pyridoxal phosphate binding"/>
    <property type="evidence" value="ECO:0007669"/>
    <property type="project" value="InterPro"/>
</dbReference>
<dbReference type="InterPro" id="IPR015422">
    <property type="entry name" value="PyrdxlP-dep_Trfase_small"/>
</dbReference>
<dbReference type="SUPFAM" id="SSF53383">
    <property type="entry name" value="PLP-dependent transferases"/>
    <property type="match status" value="1"/>
</dbReference>